<keyword evidence="5" id="KW-1003">Cell membrane</keyword>
<feature type="transmembrane region" description="Helical" evidence="5">
    <location>
        <begin position="12"/>
        <end position="34"/>
    </location>
</feature>
<keyword evidence="4 5" id="KW-0472">Membrane</keyword>
<feature type="transmembrane region" description="Helical" evidence="5">
    <location>
        <begin position="273"/>
        <end position="294"/>
    </location>
</feature>
<evidence type="ECO:0000256" key="3">
    <source>
        <dbReference type="ARBA" id="ARBA00022989"/>
    </source>
</evidence>
<evidence type="ECO:0000256" key="2">
    <source>
        <dbReference type="ARBA" id="ARBA00022692"/>
    </source>
</evidence>
<dbReference type="PANTHER" id="PTHR22773">
    <property type="entry name" value="NADH DEHYDROGENASE"/>
    <property type="match status" value="1"/>
</dbReference>
<dbReference type="GO" id="GO:0005886">
    <property type="term" value="C:plasma membrane"/>
    <property type="evidence" value="ECO:0007669"/>
    <property type="project" value="UniProtKB-SubCell"/>
</dbReference>
<evidence type="ECO:0000256" key="4">
    <source>
        <dbReference type="ARBA" id="ARBA00023136"/>
    </source>
</evidence>
<feature type="transmembrane region" description="Helical" evidence="5">
    <location>
        <begin position="41"/>
        <end position="60"/>
    </location>
</feature>
<comment type="catalytic activity">
    <reaction evidence="5">
        <text>a quinone + NADH + 5 H(+)(in) = a quinol + NAD(+) + 4 H(+)(out)</text>
        <dbReference type="Rhea" id="RHEA:57888"/>
        <dbReference type="ChEBI" id="CHEBI:15378"/>
        <dbReference type="ChEBI" id="CHEBI:24646"/>
        <dbReference type="ChEBI" id="CHEBI:57540"/>
        <dbReference type="ChEBI" id="CHEBI:57945"/>
        <dbReference type="ChEBI" id="CHEBI:132124"/>
    </reaction>
</comment>
<comment type="function">
    <text evidence="5">NDH-1 shuttles electrons from NADH, via FMN and iron-sulfur (Fe-S) centers, to quinones in the respiratory chain. The immediate electron acceptor for the enzyme in this species is believed to be ubiquinone. Couples the redox reaction to proton translocation (for every two electrons transferred, four hydrogen ions are translocated across the cytoplasmic membrane), and thus conserves the redox energy in a proton gradient.</text>
</comment>
<dbReference type="NCBIfam" id="TIGR01770">
    <property type="entry name" value="NDH_I_N"/>
    <property type="match status" value="1"/>
</dbReference>
<evidence type="ECO:0000313" key="8">
    <source>
        <dbReference type="EMBL" id="EMD84280.1"/>
    </source>
</evidence>
<feature type="transmembrane region" description="Helical" evidence="5">
    <location>
        <begin position="108"/>
        <end position="126"/>
    </location>
</feature>
<feature type="domain" description="NADH:quinone oxidoreductase/Mrp antiporter transmembrane" evidence="7">
    <location>
        <begin position="128"/>
        <end position="421"/>
    </location>
</feature>
<gene>
    <name evidence="5" type="primary">nuoN</name>
    <name evidence="8" type="ORF">C725_0210</name>
</gene>
<dbReference type="AlphaFoldDB" id="M2SFY9"/>
<dbReference type="GO" id="GO:0012505">
    <property type="term" value="C:endomembrane system"/>
    <property type="evidence" value="ECO:0007669"/>
    <property type="project" value="UniProtKB-SubCell"/>
</dbReference>
<keyword evidence="5" id="KW-0813">Transport</keyword>
<dbReference type="GO" id="GO:0042773">
    <property type="term" value="P:ATP synthesis coupled electron transport"/>
    <property type="evidence" value="ECO:0007669"/>
    <property type="project" value="InterPro"/>
</dbReference>
<feature type="transmembrane region" description="Helical" evidence="5">
    <location>
        <begin position="198"/>
        <end position="220"/>
    </location>
</feature>
<sequence>MNELVMQPLSQSLSIAAPELTLALGLMSLLMLGVFRGDRSLVGLTWGAVIIYIIAGLSLVNDPASRFAFDGLYVADNFSAFLKVIIFAAAGVCSVIALPYLKRARSDKFEYPVIIMLAALGMSMMVSAADLLSLYVGLELQSLAAYVLAAFHRNEARSSEAGLKYFVLGALASGILLYGISLVYGFSGTTSFAVLGPLLGAGSSIGLTIGLVFILAGLAFKVSAVPFHMWTPDVYQGAPTPVAAFFASAPKAAAMGLLVRVSMEAFGGIADQWQQVVAFAAVASMILGAVGAIGQTSIKRLLAYSSINNIGFALIGLASATADGISGVLFYMAVYLAMTIGAFLVVLSLRDADGRLLDEMNALSGLSRSRPGMALALAIFMFSLAGIPPLLGFWPKFSVFNAAIASEHYVLAVIGVVTSVVGAFYYLRVVKLAYFDEPLGVLAPQESRINGAVMAVAAIFCSPIGMLAIGPIVRAAQSASVSMLSF</sequence>
<organism evidence="8 9">
    <name type="scientific">Pacificimonas flava</name>
    <dbReference type="NCBI Taxonomy" id="1234595"/>
    <lineage>
        <taxon>Bacteria</taxon>
        <taxon>Pseudomonadati</taxon>
        <taxon>Pseudomonadota</taxon>
        <taxon>Alphaproteobacteria</taxon>
        <taxon>Sphingomonadales</taxon>
        <taxon>Sphingosinicellaceae</taxon>
        <taxon>Pacificimonas</taxon>
    </lineage>
</organism>
<feature type="transmembrane region" description="Helical" evidence="5">
    <location>
        <begin position="449"/>
        <end position="473"/>
    </location>
</feature>
<comment type="subcellular location">
    <subcellularLocation>
        <location evidence="5">Cell membrane</location>
        <topology evidence="5">Multi-pass membrane protein</topology>
    </subcellularLocation>
    <subcellularLocation>
        <location evidence="1">Endomembrane system</location>
        <topology evidence="1">Multi-pass membrane protein</topology>
    </subcellularLocation>
    <subcellularLocation>
        <location evidence="6">Membrane</location>
        <topology evidence="6">Multi-pass membrane protein</topology>
    </subcellularLocation>
</comment>
<protein>
    <recommendedName>
        <fullName evidence="5">NADH-quinone oxidoreductase subunit N</fullName>
        <ecNumber evidence="5">7.1.1.-</ecNumber>
    </recommendedName>
    <alternativeName>
        <fullName evidence="5">NADH dehydrogenase I subunit N</fullName>
    </alternativeName>
    <alternativeName>
        <fullName evidence="5">NDH-1 subunit N</fullName>
    </alternativeName>
</protein>
<dbReference type="NCBIfam" id="NF004440">
    <property type="entry name" value="PRK05777.1-3"/>
    <property type="match status" value="1"/>
</dbReference>
<evidence type="ECO:0000256" key="5">
    <source>
        <dbReference type="HAMAP-Rule" id="MF_00445"/>
    </source>
</evidence>
<comment type="similarity">
    <text evidence="5">Belongs to the complex I subunit 2 family.</text>
</comment>
<dbReference type="Pfam" id="PF00361">
    <property type="entry name" value="Proton_antipo_M"/>
    <property type="match status" value="1"/>
</dbReference>
<accession>M2SFY9</accession>
<dbReference type="EMBL" id="AMRV01000001">
    <property type="protein sequence ID" value="EMD84280.1"/>
    <property type="molecule type" value="Genomic_DNA"/>
</dbReference>
<dbReference type="InterPro" id="IPR010096">
    <property type="entry name" value="NADH-Q_OxRdtase_suN/2"/>
</dbReference>
<dbReference type="GO" id="GO:0048038">
    <property type="term" value="F:quinone binding"/>
    <property type="evidence" value="ECO:0007669"/>
    <property type="project" value="UniProtKB-KW"/>
</dbReference>
<dbReference type="InterPro" id="IPR001750">
    <property type="entry name" value="ND/Mrp_TM"/>
</dbReference>
<dbReference type="HAMAP" id="MF_00445">
    <property type="entry name" value="NDH1_NuoN_1"/>
    <property type="match status" value="1"/>
</dbReference>
<feature type="transmembrane region" description="Helical" evidence="5">
    <location>
        <begin position="301"/>
        <end position="322"/>
    </location>
</feature>
<proteinExistence type="inferred from homology"/>
<feature type="transmembrane region" description="Helical" evidence="5">
    <location>
        <begin position="328"/>
        <end position="350"/>
    </location>
</feature>
<feature type="transmembrane region" description="Helical" evidence="5">
    <location>
        <begin position="163"/>
        <end position="186"/>
    </location>
</feature>
<comment type="caution">
    <text evidence="8">The sequence shown here is derived from an EMBL/GenBank/DDBJ whole genome shotgun (WGS) entry which is preliminary data.</text>
</comment>
<feature type="transmembrane region" description="Helical" evidence="5">
    <location>
        <begin position="80"/>
        <end position="101"/>
    </location>
</feature>
<name>M2SFY9_9SPHN</name>
<dbReference type="GO" id="GO:0050136">
    <property type="term" value="F:NADH dehydrogenase (quinone) (non-electrogenic) activity"/>
    <property type="evidence" value="ECO:0007669"/>
    <property type="project" value="UniProtKB-UniRule"/>
</dbReference>
<keyword evidence="5" id="KW-0520">NAD</keyword>
<reference evidence="8 9" key="1">
    <citation type="journal article" date="2013" name="Genome Announc.">
        <title>Draft Genome Sequence of Strain JLT2015T, Belonging to the Family Sphingomonadaceae of the Alphaproteobacteria.</title>
        <authorList>
            <person name="Tang K."/>
            <person name="Liu K."/>
            <person name="Li S."/>
            <person name="Jiao N."/>
        </authorList>
    </citation>
    <scope>NUCLEOTIDE SEQUENCE [LARGE SCALE GENOMIC DNA]</scope>
    <source>
        <strain evidence="8 9">JLT2015</strain>
    </source>
</reference>
<dbReference type="PATRIC" id="fig|1234595.3.peg.209"/>
<keyword evidence="5 8" id="KW-0830">Ubiquinone</keyword>
<dbReference type="Proteomes" id="UP000011717">
    <property type="component" value="Unassembled WGS sequence"/>
</dbReference>
<keyword evidence="3 5" id="KW-1133">Transmembrane helix</keyword>
<evidence type="ECO:0000256" key="6">
    <source>
        <dbReference type="RuleBase" id="RU000320"/>
    </source>
</evidence>
<feature type="transmembrane region" description="Helical" evidence="5">
    <location>
        <begin position="371"/>
        <end position="394"/>
    </location>
</feature>
<evidence type="ECO:0000313" key="9">
    <source>
        <dbReference type="Proteomes" id="UP000011717"/>
    </source>
</evidence>
<keyword evidence="5" id="KW-1278">Translocase</keyword>
<keyword evidence="5" id="KW-0874">Quinone</keyword>
<comment type="subunit">
    <text evidence="5">NDH-1 is composed of 14 different subunits. Subunits NuoA, H, J, K, L, M, N constitute the membrane sector of the complex.</text>
</comment>
<feature type="transmembrane region" description="Helical" evidence="5">
    <location>
        <begin position="409"/>
        <end position="428"/>
    </location>
</feature>
<dbReference type="EC" id="7.1.1.-" evidence="5"/>
<keyword evidence="2 5" id="KW-0812">Transmembrane</keyword>
<dbReference type="GO" id="GO:0008137">
    <property type="term" value="F:NADH dehydrogenase (ubiquinone) activity"/>
    <property type="evidence" value="ECO:0007669"/>
    <property type="project" value="InterPro"/>
</dbReference>
<evidence type="ECO:0000259" key="7">
    <source>
        <dbReference type="Pfam" id="PF00361"/>
    </source>
</evidence>
<keyword evidence="9" id="KW-1185">Reference proteome</keyword>
<dbReference type="RefSeq" id="WP_008599597.1">
    <property type="nucleotide sequence ID" value="NZ_AMRV01000001.1"/>
</dbReference>
<evidence type="ECO:0000256" key="1">
    <source>
        <dbReference type="ARBA" id="ARBA00004127"/>
    </source>
</evidence>